<accession>A0A445G9R8</accession>
<dbReference type="GO" id="GO:0006355">
    <property type="term" value="P:regulation of DNA-templated transcription"/>
    <property type="evidence" value="ECO:0007669"/>
    <property type="project" value="InterPro"/>
</dbReference>
<dbReference type="InterPro" id="IPR036322">
    <property type="entry name" value="WD40_repeat_dom_sf"/>
</dbReference>
<dbReference type="Gene3D" id="2.130.10.10">
    <property type="entry name" value="YVTN repeat-like/Quinoprotein amine dehydrogenase"/>
    <property type="match status" value="1"/>
</dbReference>
<dbReference type="PANTHER" id="PTHR44083">
    <property type="entry name" value="TOPLESS-RELATED PROTEIN 1-RELATED"/>
    <property type="match status" value="1"/>
</dbReference>
<dbReference type="SUPFAM" id="SSF50978">
    <property type="entry name" value="WD40 repeat-like"/>
    <property type="match status" value="1"/>
</dbReference>
<evidence type="ECO:0000313" key="5">
    <source>
        <dbReference type="EMBL" id="RZB57942.1"/>
    </source>
</evidence>
<keyword evidence="1 3" id="KW-0853">WD repeat</keyword>
<gene>
    <name evidence="5" type="ORF">D0Y65_046552</name>
</gene>
<dbReference type="PROSITE" id="PS50082">
    <property type="entry name" value="WD_REPEATS_2"/>
    <property type="match status" value="1"/>
</dbReference>
<dbReference type="InterPro" id="IPR027728">
    <property type="entry name" value="Topless_fam"/>
</dbReference>
<dbReference type="InterPro" id="IPR006595">
    <property type="entry name" value="CTLH_C"/>
</dbReference>
<protein>
    <submittedName>
        <fullName evidence="5">Topless-related protein 1</fullName>
    </submittedName>
</protein>
<keyword evidence="6" id="KW-1185">Reference proteome</keyword>
<dbReference type="InterPro" id="IPR056154">
    <property type="entry name" value="Beta-prop_IFT140_1st"/>
</dbReference>
<organism evidence="5 6">
    <name type="scientific">Glycine soja</name>
    <name type="common">Wild soybean</name>
    <dbReference type="NCBI Taxonomy" id="3848"/>
    <lineage>
        <taxon>Eukaryota</taxon>
        <taxon>Viridiplantae</taxon>
        <taxon>Streptophyta</taxon>
        <taxon>Embryophyta</taxon>
        <taxon>Tracheophyta</taxon>
        <taxon>Spermatophyta</taxon>
        <taxon>Magnoliopsida</taxon>
        <taxon>eudicotyledons</taxon>
        <taxon>Gunneridae</taxon>
        <taxon>Pentapetalae</taxon>
        <taxon>rosids</taxon>
        <taxon>fabids</taxon>
        <taxon>Fabales</taxon>
        <taxon>Fabaceae</taxon>
        <taxon>Papilionoideae</taxon>
        <taxon>50 kb inversion clade</taxon>
        <taxon>NPAAA clade</taxon>
        <taxon>indigoferoid/millettioid clade</taxon>
        <taxon>Phaseoleae</taxon>
        <taxon>Glycine</taxon>
        <taxon>Glycine subgen. Soja</taxon>
    </lineage>
</organism>
<dbReference type="SMART" id="SM00668">
    <property type="entry name" value="CTLH"/>
    <property type="match status" value="1"/>
</dbReference>
<keyword evidence="2" id="KW-0677">Repeat</keyword>
<dbReference type="InterPro" id="IPR001680">
    <property type="entry name" value="WD40_rpt"/>
</dbReference>
<dbReference type="InterPro" id="IPR006594">
    <property type="entry name" value="LisH"/>
</dbReference>
<proteinExistence type="predicted"/>
<feature type="repeat" description="WD" evidence="3">
    <location>
        <begin position="383"/>
        <end position="424"/>
    </location>
</feature>
<dbReference type="EMBL" id="QZWG01000017">
    <property type="protein sequence ID" value="RZB57942.1"/>
    <property type="molecule type" value="Genomic_DNA"/>
</dbReference>
<name>A0A445G9R8_GLYSO</name>
<dbReference type="InterPro" id="IPR054080">
    <property type="entry name" value="TPR1-like_2nd"/>
</dbReference>
<evidence type="ECO:0000313" key="6">
    <source>
        <dbReference type="Proteomes" id="UP000289340"/>
    </source>
</evidence>
<evidence type="ECO:0000259" key="4">
    <source>
        <dbReference type="PROSITE" id="PS50897"/>
    </source>
</evidence>
<dbReference type="SMART" id="SM00667">
    <property type="entry name" value="LisH"/>
    <property type="match status" value="1"/>
</dbReference>
<evidence type="ECO:0000256" key="3">
    <source>
        <dbReference type="PROSITE-ProRule" id="PRU00221"/>
    </source>
</evidence>
<dbReference type="PANTHER" id="PTHR44083:SF30">
    <property type="entry name" value="TOPLESS-LIKE PROTEIN"/>
    <property type="match status" value="1"/>
</dbReference>
<dbReference type="Pfam" id="PF23383">
    <property type="entry name" value="Beta-prop_IFT140_1st"/>
    <property type="match status" value="1"/>
</dbReference>
<dbReference type="SMART" id="SM00320">
    <property type="entry name" value="WD40"/>
    <property type="match status" value="4"/>
</dbReference>
<sequence length="569" mass="65110">MAHLDKDLTLLVLQYFNEENLKEAARTLGHESGLYFDLKYFEDIVLEGKWDETENYLSAFTKVMDNKFSIKMYFELRKQKYFEALEVNDHHKALDILLKDLKVFANGNEALFKDLSYFLIVDNIRNLKPSYGDVNSARKDLMVELKEIITHHPLLRGKLKFPIIESHNRLCYLLNQRFHSIFLISLFEVHMLHFIMFAWPSHVLRTNICQHLFQRNLFEICTPSQCQFLKLPMHPEATKILRLAYCNMGDSIVALASNGIHLVWRWPRNGFNLDGKASAQFCSQLWHPKDGPQFMINELLSIKCVNPASCFAYSNGYIISTSGGMVSLFNTVTFKTLTTIMSPPPMVTSLAYYPKDNNIFGIGFDDSTILIYHVRQAEVLFKLEGHSTRVTAIAFSYSSNILVSGDANAQIILWNTDGWKKLKDKQLQIQGNQVSVCETQIQFHPDQINFLVVHRSHLAIYEATELKCVNQWLPEVPILISQATFSSDGHTVYSIFGDGAVAIFDASNFEIRCRVYRSSYLPTISRWGVYPISVAAHPQKPAQFAVGLSDGSVYVFEPQMPGGDWIKNH</sequence>
<dbReference type="PROSITE" id="PS50897">
    <property type="entry name" value="CTLH"/>
    <property type="match status" value="1"/>
</dbReference>
<evidence type="ECO:0000256" key="1">
    <source>
        <dbReference type="ARBA" id="ARBA00022574"/>
    </source>
</evidence>
<evidence type="ECO:0000256" key="2">
    <source>
        <dbReference type="ARBA" id="ARBA00022737"/>
    </source>
</evidence>
<dbReference type="PROSITE" id="PS50896">
    <property type="entry name" value="LISH"/>
    <property type="match status" value="1"/>
</dbReference>
<dbReference type="Pfam" id="PF21889">
    <property type="entry name" value="TPR1-like_2nd"/>
    <property type="match status" value="1"/>
</dbReference>
<dbReference type="PROSITE" id="PS50294">
    <property type="entry name" value="WD_REPEATS_REGION"/>
    <property type="match status" value="1"/>
</dbReference>
<dbReference type="Proteomes" id="UP000289340">
    <property type="component" value="Chromosome 17"/>
</dbReference>
<reference evidence="5 6" key="1">
    <citation type="submission" date="2018-09" db="EMBL/GenBank/DDBJ databases">
        <title>A high-quality reference genome of wild soybean provides a powerful tool to mine soybean genomes.</title>
        <authorList>
            <person name="Xie M."/>
            <person name="Chung C.Y.L."/>
            <person name="Li M.-W."/>
            <person name="Wong F.-L."/>
            <person name="Chan T.-F."/>
            <person name="Lam H.-M."/>
        </authorList>
    </citation>
    <scope>NUCLEOTIDE SEQUENCE [LARGE SCALE GENOMIC DNA]</scope>
    <source>
        <strain evidence="6">cv. W05</strain>
        <tissue evidence="5">Hypocotyl of etiolated seedlings</tissue>
    </source>
</reference>
<comment type="caution">
    <text evidence="5">The sequence shown here is derived from an EMBL/GenBank/DDBJ whole genome shotgun (WGS) entry which is preliminary data.</text>
</comment>
<dbReference type="InterPro" id="IPR015943">
    <property type="entry name" value="WD40/YVTN_repeat-like_dom_sf"/>
</dbReference>
<dbReference type="AlphaFoldDB" id="A0A445G9R8"/>
<feature type="domain" description="CTLH" evidence="4">
    <location>
        <begin position="35"/>
        <end position="92"/>
    </location>
</feature>